<dbReference type="RefSeq" id="WP_114248673.1">
    <property type="nucleotide sequence ID" value="NZ_CP027306.1"/>
</dbReference>
<proteinExistence type="predicted"/>
<reference evidence="3 4" key="1">
    <citation type="journal article" date="2018" name="Front. Microbiol.">
        <title>Genome Sequencing of Streptomyces atratus SCSIOZH16 and Activation Production of Nocardamine via Metabolic Engineering.</title>
        <authorList>
            <person name="Li Y."/>
            <person name="Zhang C."/>
            <person name="Liu C."/>
            <person name="Ju J."/>
            <person name="Ma J."/>
        </authorList>
    </citation>
    <scope>NUCLEOTIDE SEQUENCE [LARGE SCALE GENOMIC DNA]</scope>
    <source>
        <strain evidence="3 4">SCSIO_ZH16</strain>
    </source>
</reference>
<dbReference type="GO" id="GO:0008080">
    <property type="term" value="F:N-acetyltransferase activity"/>
    <property type="evidence" value="ECO:0007669"/>
    <property type="project" value="InterPro"/>
</dbReference>
<dbReference type="EMBL" id="CP027306">
    <property type="protein sequence ID" value="AXE82291.1"/>
    <property type="molecule type" value="Genomic_DNA"/>
</dbReference>
<dbReference type="PANTHER" id="PTHR13947:SF37">
    <property type="entry name" value="LD18367P"/>
    <property type="match status" value="1"/>
</dbReference>
<dbReference type="Proteomes" id="UP000252698">
    <property type="component" value="Chromosome"/>
</dbReference>
<evidence type="ECO:0000313" key="4">
    <source>
        <dbReference type="Proteomes" id="UP000252698"/>
    </source>
</evidence>
<dbReference type="InterPro" id="IPR050769">
    <property type="entry name" value="NAT_camello-type"/>
</dbReference>
<dbReference type="KEGG" id="sata:C5746_41730"/>
<feature type="domain" description="N-acetyltransferase" evidence="2">
    <location>
        <begin position="10"/>
        <end position="169"/>
    </location>
</feature>
<dbReference type="GeneID" id="95524731"/>
<evidence type="ECO:0000259" key="2">
    <source>
        <dbReference type="PROSITE" id="PS51186"/>
    </source>
</evidence>
<dbReference type="CDD" id="cd04301">
    <property type="entry name" value="NAT_SF"/>
    <property type="match status" value="1"/>
</dbReference>
<protein>
    <submittedName>
        <fullName evidence="3">GNAT family N-acetyltransferase</fullName>
    </submittedName>
</protein>
<organism evidence="3 4">
    <name type="scientific">Streptomyces atratus</name>
    <dbReference type="NCBI Taxonomy" id="1893"/>
    <lineage>
        <taxon>Bacteria</taxon>
        <taxon>Bacillati</taxon>
        <taxon>Actinomycetota</taxon>
        <taxon>Actinomycetes</taxon>
        <taxon>Kitasatosporales</taxon>
        <taxon>Streptomycetaceae</taxon>
        <taxon>Streptomyces</taxon>
    </lineage>
</organism>
<accession>A0A2Z5JPB2</accession>
<evidence type="ECO:0000313" key="3">
    <source>
        <dbReference type="EMBL" id="AXE82291.1"/>
    </source>
</evidence>
<keyword evidence="1 3" id="KW-0808">Transferase</keyword>
<dbReference type="Pfam" id="PF00583">
    <property type="entry name" value="Acetyltransf_1"/>
    <property type="match status" value="1"/>
</dbReference>
<sequence>MPQQQHQPHVLVRRANRPGDLGWVVMAHGEIYDRQFGWNTDFEALVAKIVADYAADHEPAKEAAWIAEVDGERAGCIFLVAGDEPGVAKLRILLVTPKARGLGLGTRLVEECLVFACEAGYRQMTLWTNDVLVSARKIYQGLGFTLADEEPHHSFGHDLVGQNWVLDLPTTPAGNQRDPADRA</sequence>
<dbReference type="InterPro" id="IPR016181">
    <property type="entry name" value="Acyl_CoA_acyltransferase"/>
</dbReference>
<dbReference type="InterPro" id="IPR000182">
    <property type="entry name" value="GNAT_dom"/>
</dbReference>
<gene>
    <name evidence="3" type="ORF">C5746_41730</name>
</gene>
<evidence type="ECO:0000256" key="1">
    <source>
        <dbReference type="ARBA" id="ARBA00022679"/>
    </source>
</evidence>
<dbReference type="Gene3D" id="3.40.630.30">
    <property type="match status" value="1"/>
</dbReference>
<dbReference type="PROSITE" id="PS51186">
    <property type="entry name" value="GNAT"/>
    <property type="match status" value="1"/>
</dbReference>
<name>A0A2Z5JPB2_STRAR</name>
<dbReference type="PANTHER" id="PTHR13947">
    <property type="entry name" value="GNAT FAMILY N-ACETYLTRANSFERASE"/>
    <property type="match status" value="1"/>
</dbReference>
<dbReference type="AlphaFoldDB" id="A0A2Z5JPB2"/>
<dbReference type="SUPFAM" id="SSF55729">
    <property type="entry name" value="Acyl-CoA N-acyltransferases (Nat)"/>
    <property type="match status" value="1"/>
</dbReference>